<protein>
    <submittedName>
        <fullName evidence="2">DUF1024 family protein</fullName>
    </submittedName>
</protein>
<reference evidence="2 3" key="1">
    <citation type="submission" date="2019-07" db="EMBL/GenBank/DDBJ databases">
        <title>Comparative genome analysis of staphylococcus lugdunensis shows clonal complex-dependent diversity of the putative virulence factor, ess/type vii locus.</title>
        <authorList>
            <person name="Lebeurre J."/>
            <person name="Dahyot S."/>
            <person name="Diene S."/>
            <person name="Paulay A."/>
            <person name="Aubourg M."/>
            <person name="Argemi X."/>
            <person name="Giard J.-C."/>
            <person name="Tournier I."/>
            <person name="Francois P."/>
            <person name="Pestel-Caron M."/>
        </authorList>
    </citation>
    <scope>NUCLEOTIDE SEQUENCE [LARGE SCALE GENOMIC DNA]</scope>
    <source>
        <strain evidence="2 3">SL13</strain>
    </source>
</reference>
<evidence type="ECO:0000313" key="3">
    <source>
        <dbReference type="Proteomes" id="UP000325462"/>
    </source>
</evidence>
<evidence type="ECO:0000313" key="2">
    <source>
        <dbReference type="EMBL" id="QEX39678.1"/>
    </source>
</evidence>
<name>A0ABX6BZN8_STALU</name>
<dbReference type="Proteomes" id="UP000325462">
    <property type="component" value="Chromosome"/>
</dbReference>
<dbReference type="EMBL" id="CP041722">
    <property type="protein sequence ID" value="QEX39678.1"/>
    <property type="molecule type" value="Genomic_DNA"/>
</dbReference>
<gene>
    <name evidence="1" type="ORF">FO454_05130</name>
    <name evidence="2" type="ORF">FO454_12460</name>
</gene>
<dbReference type="RefSeq" id="WP_070817172.1">
    <property type="nucleotide sequence ID" value="NZ_CP041722.1"/>
</dbReference>
<dbReference type="EMBL" id="CP041722">
    <property type="protein sequence ID" value="QEX38328.1"/>
    <property type="molecule type" value="Genomic_DNA"/>
</dbReference>
<proteinExistence type="predicted"/>
<dbReference type="Pfam" id="PF06260">
    <property type="entry name" value="DUF1024"/>
    <property type="match status" value="1"/>
</dbReference>
<dbReference type="InterPro" id="IPR009368">
    <property type="entry name" value="DUF1024"/>
</dbReference>
<sequence>MVKIKREQIEQAIISASAFTGNDTEELLQEVDKVYKKAKALDDVVNIKKNSKFNSLIWIKTNEVIKNYEERIGRNGV</sequence>
<evidence type="ECO:0000313" key="1">
    <source>
        <dbReference type="EMBL" id="QEX38328.1"/>
    </source>
</evidence>
<organism evidence="2 3">
    <name type="scientific">Staphylococcus lugdunensis</name>
    <dbReference type="NCBI Taxonomy" id="28035"/>
    <lineage>
        <taxon>Bacteria</taxon>
        <taxon>Bacillati</taxon>
        <taxon>Bacillota</taxon>
        <taxon>Bacilli</taxon>
        <taxon>Bacillales</taxon>
        <taxon>Staphylococcaceae</taxon>
        <taxon>Staphylococcus</taxon>
    </lineage>
</organism>
<keyword evidence="3" id="KW-1185">Reference proteome</keyword>
<accession>A0ABX6BZN8</accession>